<sequence length="275" mass="30233">MSAAAQKLFGRLGQLGLAAALVGGVAQSALYNVDGGQRAVIFDRFAGVKEAVVGEGTHFLIPWVQRPIIFDIRSTPRVVTTVTGSKDLQNVSITLRILHRPEPSRLPNIYLTIGQDYAERVLPSITNEILKAVVAQFDAHEMITQRESVSRRVSDELQHRAQQFGFLLDDISITHLSFGREFTEAVEMKQVAQQEAEKARYLVEKAEQMKLAAITTAEGDAQASKLLAKAFSEAGDGLVELRKIEAAEDISKLLAKSKNVAYLPHDLNALMQLPQ</sequence>
<reference evidence="2" key="1">
    <citation type="submission" date="2022-11" db="UniProtKB">
        <authorList>
            <consortium name="WormBaseParasite"/>
        </authorList>
    </citation>
    <scope>IDENTIFICATION</scope>
</reference>
<dbReference type="Proteomes" id="UP000887579">
    <property type="component" value="Unplaced"/>
</dbReference>
<name>A0AC34FJ43_9BILA</name>
<accession>A0AC34FJ43</accession>
<proteinExistence type="predicted"/>
<organism evidence="1 2">
    <name type="scientific">Panagrolaimus sp. ES5</name>
    <dbReference type="NCBI Taxonomy" id="591445"/>
    <lineage>
        <taxon>Eukaryota</taxon>
        <taxon>Metazoa</taxon>
        <taxon>Ecdysozoa</taxon>
        <taxon>Nematoda</taxon>
        <taxon>Chromadorea</taxon>
        <taxon>Rhabditida</taxon>
        <taxon>Tylenchina</taxon>
        <taxon>Panagrolaimomorpha</taxon>
        <taxon>Panagrolaimoidea</taxon>
        <taxon>Panagrolaimidae</taxon>
        <taxon>Panagrolaimus</taxon>
    </lineage>
</organism>
<protein>
    <submittedName>
        <fullName evidence="2">Prohibitin</fullName>
    </submittedName>
</protein>
<dbReference type="WBParaSite" id="ES5_v2.g17288.t1">
    <property type="protein sequence ID" value="ES5_v2.g17288.t1"/>
    <property type="gene ID" value="ES5_v2.g17288"/>
</dbReference>
<evidence type="ECO:0000313" key="2">
    <source>
        <dbReference type="WBParaSite" id="ES5_v2.g17288.t1"/>
    </source>
</evidence>
<evidence type="ECO:0000313" key="1">
    <source>
        <dbReference type="Proteomes" id="UP000887579"/>
    </source>
</evidence>